<evidence type="ECO:0000256" key="4">
    <source>
        <dbReference type="ARBA" id="ARBA00022438"/>
    </source>
</evidence>
<dbReference type="SUPFAM" id="SSF46785">
    <property type="entry name" value="Winged helix' DNA-binding domain"/>
    <property type="match status" value="1"/>
</dbReference>
<comment type="catalytic activity">
    <reaction evidence="1 8 9">
        <text>Release of N-terminal amino acids, preferentially methionine, from peptides and arylamides.</text>
        <dbReference type="EC" id="3.4.11.18"/>
    </reaction>
</comment>
<dbReference type="PANTHER" id="PTHR45777">
    <property type="entry name" value="METHIONINE AMINOPEPTIDASE 2"/>
    <property type="match status" value="1"/>
</dbReference>
<dbReference type="NCBIfam" id="TIGR00501">
    <property type="entry name" value="met_pdase_II"/>
    <property type="match status" value="1"/>
</dbReference>
<dbReference type="GO" id="GO:0006508">
    <property type="term" value="P:proteolysis"/>
    <property type="evidence" value="ECO:0007669"/>
    <property type="project" value="UniProtKB-KW"/>
</dbReference>
<evidence type="ECO:0000313" key="11">
    <source>
        <dbReference type="EMBL" id="GGI68569.1"/>
    </source>
</evidence>
<evidence type="ECO:0000313" key="12">
    <source>
        <dbReference type="Proteomes" id="UP000657075"/>
    </source>
</evidence>
<dbReference type="PRINTS" id="PR00599">
    <property type="entry name" value="MAPEPTIDASE"/>
</dbReference>
<comment type="cofactor">
    <cofactor evidence="2">
        <name>Mn(2+)</name>
        <dbReference type="ChEBI" id="CHEBI:29035"/>
    </cofactor>
</comment>
<dbReference type="InterPro" id="IPR036005">
    <property type="entry name" value="Creatinase/aminopeptidase-like"/>
</dbReference>
<comment type="caution">
    <text evidence="11">The sequence shown here is derived from an EMBL/GenBank/DDBJ whole genome shotgun (WGS) entry which is preliminary data.</text>
</comment>
<dbReference type="PANTHER" id="PTHR45777:SF2">
    <property type="entry name" value="METHIONINE AMINOPEPTIDASE 2"/>
    <property type="match status" value="1"/>
</dbReference>
<feature type="binding site" evidence="8">
    <location>
        <position position="280"/>
    </location>
    <ligand>
        <name>a divalent metal cation</name>
        <dbReference type="ChEBI" id="CHEBI:60240"/>
        <label>1</label>
    </ligand>
</feature>
<dbReference type="GO" id="GO:0004239">
    <property type="term" value="F:initiator methionyl aminopeptidase activity"/>
    <property type="evidence" value="ECO:0007669"/>
    <property type="project" value="UniProtKB-UniRule"/>
</dbReference>
<dbReference type="GO" id="GO:0046872">
    <property type="term" value="F:metal ion binding"/>
    <property type="evidence" value="ECO:0007669"/>
    <property type="project" value="UniProtKB-UniRule"/>
</dbReference>
<evidence type="ECO:0000259" key="10">
    <source>
        <dbReference type="Pfam" id="PF00557"/>
    </source>
</evidence>
<accession>A0A830DZT3</accession>
<dbReference type="CDD" id="cd01088">
    <property type="entry name" value="MetAP2"/>
    <property type="match status" value="1"/>
</dbReference>
<sequence>MSTDLLKIYEKLGSIARDALNYAMSIIEPGIPIFELCDRVENRIRQSGAKPAFPVNVSINEIAAHYTAVIGDKSVIPKGSIIKIDLGAHIDGYIVDTAVTVTFNPMYSQLIKASMKALETAQLSMKPGVTLTSIGAQIERVIRSYGFKPIKNLSGHLIRKYELHAGKSVPNYDNGDKQRINDGEVYAVEPFSTNGAGYVDDGEQVTIYQLIKNPRTKDPHYDVLSYISNEIGPLPFTPRWLVPRFGDGIGNLIHELHMKDYIYGYPVLIEHGKGMVAQVEDTFIITKDGAVPVVNVLSLLK</sequence>
<keyword evidence="4 8" id="KW-0031">Aminopeptidase</keyword>
<evidence type="ECO:0000256" key="2">
    <source>
        <dbReference type="ARBA" id="ARBA00001936"/>
    </source>
</evidence>
<dbReference type="AlphaFoldDB" id="A0A830DZT3"/>
<evidence type="ECO:0000256" key="9">
    <source>
        <dbReference type="RuleBase" id="RU003653"/>
    </source>
</evidence>
<comment type="cofactor">
    <cofactor evidence="3">
        <name>Fe(2+)</name>
        <dbReference type="ChEBI" id="CHEBI:29033"/>
    </cofactor>
</comment>
<feature type="binding site" evidence="8">
    <location>
        <position position="280"/>
    </location>
    <ligand>
        <name>a divalent metal cation</name>
        <dbReference type="ChEBI" id="CHEBI:60240"/>
        <label>2</label>
        <note>catalytic</note>
    </ligand>
</feature>
<dbReference type="Gene3D" id="3.90.230.10">
    <property type="entry name" value="Creatinase/methionine aminopeptidase superfamily"/>
    <property type="match status" value="1"/>
</dbReference>
<organism evidence="11 12">
    <name type="scientific">Vulcanisaeta souniana JCM 11219</name>
    <dbReference type="NCBI Taxonomy" id="1293586"/>
    <lineage>
        <taxon>Archaea</taxon>
        <taxon>Thermoproteota</taxon>
        <taxon>Thermoprotei</taxon>
        <taxon>Thermoproteales</taxon>
        <taxon>Thermoproteaceae</taxon>
        <taxon>Vulcanisaeta</taxon>
    </lineage>
</organism>
<dbReference type="EC" id="3.4.11.18" evidence="8 9"/>
<evidence type="ECO:0000256" key="1">
    <source>
        <dbReference type="ARBA" id="ARBA00000294"/>
    </source>
</evidence>
<protein>
    <recommendedName>
        <fullName evidence="8 9">Methionine aminopeptidase</fullName>
        <shortName evidence="8">MAP</shortName>
        <shortName evidence="8">MetAP</shortName>
        <ecNumber evidence="8 9">3.4.11.18</ecNumber>
    </recommendedName>
    <alternativeName>
        <fullName evidence="8">Peptidase M</fullName>
    </alternativeName>
</protein>
<evidence type="ECO:0000256" key="7">
    <source>
        <dbReference type="ARBA" id="ARBA00022801"/>
    </source>
</evidence>
<evidence type="ECO:0000256" key="8">
    <source>
        <dbReference type="HAMAP-Rule" id="MF_01975"/>
    </source>
</evidence>
<gene>
    <name evidence="8" type="primary">map</name>
    <name evidence="11" type="ORF">GCM10007112_01960</name>
</gene>
<dbReference type="Proteomes" id="UP000657075">
    <property type="component" value="Unassembled WGS sequence"/>
</dbReference>
<comment type="cofactor">
    <cofactor evidence="8">
        <name>Co(2+)</name>
        <dbReference type="ChEBI" id="CHEBI:48828"/>
    </cofactor>
    <cofactor evidence="8">
        <name>Zn(2+)</name>
        <dbReference type="ChEBI" id="CHEBI:29105"/>
    </cofactor>
    <cofactor evidence="8">
        <name>Mn(2+)</name>
        <dbReference type="ChEBI" id="CHEBI:29035"/>
    </cofactor>
    <cofactor evidence="8">
        <name>Fe(2+)</name>
        <dbReference type="ChEBI" id="CHEBI:29033"/>
    </cofactor>
    <text evidence="8">Binds 2 divalent metal cations per subunit. Has a high-affinity and a low affinity metal-binding site. The true nature of the physiological cofactor is under debate. The enzyme is active with cobalt, zinc, manganese or divalent iron ions. Most likely, methionine aminopeptidases function as mononuclear Fe(2+)-metalloproteases under physiological conditions, and the catalytically relevant metal-binding site has been assigned to the histidine-containing high-affinity site.</text>
</comment>
<feature type="binding site" evidence="8">
    <location>
        <position position="96"/>
    </location>
    <ligand>
        <name>a divalent metal cation</name>
        <dbReference type="ChEBI" id="CHEBI:60240"/>
        <label>2</label>
        <note>catalytic</note>
    </ligand>
</feature>
<comment type="function">
    <text evidence="8 9">Removes the N-terminal methionine from nascent proteins. The N-terminal methionine is often cleaved when the second residue in the primary sequence is small and uncharged (Met-Ala-, Cys, Gly, Pro, Ser, Thr, or Val).</text>
</comment>
<keyword evidence="7 8" id="KW-0378">Hydrolase</keyword>
<dbReference type="InterPro" id="IPR036390">
    <property type="entry name" value="WH_DNA-bd_sf"/>
</dbReference>
<reference evidence="11" key="2">
    <citation type="submission" date="2020-09" db="EMBL/GenBank/DDBJ databases">
        <authorList>
            <person name="Sun Q."/>
            <person name="Ohkuma M."/>
        </authorList>
    </citation>
    <scope>NUCLEOTIDE SEQUENCE</scope>
    <source>
        <strain evidence="11">JCM 11219</strain>
    </source>
</reference>
<comment type="similarity">
    <text evidence="8">Belongs to the peptidase M24A family. Methionine aminopeptidase archaeal type 2 subfamily.</text>
</comment>
<dbReference type="InterPro" id="IPR028595">
    <property type="entry name" value="MetAP_archaeal"/>
</dbReference>
<keyword evidence="5 8" id="KW-0645">Protease</keyword>
<dbReference type="GO" id="GO:0070006">
    <property type="term" value="F:metalloaminopeptidase activity"/>
    <property type="evidence" value="ECO:0007669"/>
    <property type="project" value="UniProtKB-UniRule"/>
</dbReference>
<feature type="binding site" evidence="8">
    <location>
        <position position="189"/>
    </location>
    <ligand>
        <name>a divalent metal cation</name>
        <dbReference type="ChEBI" id="CHEBI:60240"/>
        <label>2</label>
        <note>catalytic</note>
    </ligand>
</feature>
<dbReference type="InterPro" id="IPR036388">
    <property type="entry name" value="WH-like_DNA-bd_sf"/>
</dbReference>
<dbReference type="HAMAP" id="MF_01975">
    <property type="entry name" value="MetAP_2_arc"/>
    <property type="match status" value="1"/>
</dbReference>
<dbReference type="InterPro" id="IPR001714">
    <property type="entry name" value="Pept_M24_MAP"/>
</dbReference>
<feature type="binding site" evidence="8">
    <location>
        <position position="85"/>
    </location>
    <ligand>
        <name>a divalent metal cation</name>
        <dbReference type="ChEBI" id="CHEBI:60240"/>
        <label>1</label>
    </ligand>
</feature>
<dbReference type="Pfam" id="PF00557">
    <property type="entry name" value="Peptidase_M24"/>
    <property type="match status" value="1"/>
</dbReference>
<dbReference type="EMBL" id="BMNM01000001">
    <property type="protein sequence ID" value="GGI68569.1"/>
    <property type="molecule type" value="Genomic_DNA"/>
</dbReference>
<evidence type="ECO:0000256" key="6">
    <source>
        <dbReference type="ARBA" id="ARBA00022723"/>
    </source>
</evidence>
<dbReference type="GeneID" id="76206655"/>
<dbReference type="RefSeq" id="WP_188602317.1">
    <property type="nucleotide sequence ID" value="NZ_AP026830.1"/>
</dbReference>
<evidence type="ECO:0000256" key="5">
    <source>
        <dbReference type="ARBA" id="ARBA00022670"/>
    </source>
</evidence>
<dbReference type="SUPFAM" id="SSF55920">
    <property type="entry name" value="Creatinase/aminopeptidase"/>
    <property type="match status" value="1"/>
</dbReference>
<feature type="binding site" evidence="8">
    <location>
        <position position="96"/>
    </location>
    <ligand>
        <name>a divalent metal cation</name>
        <dbReference type="ChEBI" id="CHEBI:60240"/>
        <label>1</label>
    </ligand>
</feature>
<comment type="subunit">
    <text evidence="8">Monomer.</text>
</comment>
<dbReference type="Gene3D" id="1.10.10.10">
    <property type="entry name" value="Winged helix-like DNA-binding domain superfamily/Winged helix DNA-binding domain"/>
    <property type="match status" value="1"/>
</dbReference>
<feature type="domain" description="Peptidase M24" evidence="10">
    <location>
        <begin position="9"/>
        <end position="286"/>
    </location>
</feature>
<dbReference type="InterPro" id="IPR002468">
    <property type="entry name" value="Pept_M24A_MAP2"/>
</dbReference>
<name>A0A830DZT3_9CREN</name>
<keyword evidence="6 8" id="KW-0479">Metal-binding</keyword>
<feature type="binding site" evidence="8">
    <location>
        <position position="156"/>
    </location>
    <ligand>
        <name>a divalent metal cation</name>
        <dbReference type="ChEBI" id="CHEBI:60240"/>
        <label>2</label>
        <note>catalytic</note>
    </ligand>
</feature>
<dbReference type="GO" id="GO:0005737">
    <property type="term" value="C:cytoplasm"/>
    <property type="evidence" value="ECO:0007669"/>
    <property type="project" value="TreeGrafter"/>
</dbReference>
<dbReference type="OrthoDB" id="372008at2157"/>
<reference evidence="11" key="1">
    <citation type="journal article" date="2014" name="Int. J. Syst. Evol. Microbiol.">
        <title>Complete genome sequence of Corynebacterium casei LMG S-19264T (=DSM 44701T), isolated from a smear-ripened cheese.</title>
        <authorList>
            <consortium name="US DOE Joint Genome Institute (JGI-PGF)"/>
            <person name="Walter F."/>
            <person name="Albersmeier A."/>
            <person name="Kalinowski J."/>
            <person name="Ruckert C."/>
        </authorList>
    </citation>
    <scope>NUCLEOTIDE SEQUENCE</scope>
    <source>
        <strain evidence="11">JCM 11219</strain>
    </source>
</reference>
<feature type="binding site" evidence="8">
    <location>
        <position position="164"/>
    </location>
    <ligand>
        <name>substrate</name>
    </ligand>
</feature>
<evidence type="ECO:0000256" key="3">
    <source>
        <dbReference type="ARBA" id="ARBA00001954"/>
    </source>
</evidence>
<dbReference type="InterPro" id="IPR000994">
    <property type="entry name" value="Pept_M24"/>
</dbReference>
<proteinExistence type="inferred from homology"/>
<dbReference type="InterPro" id="IPR050247">
    <property type="entry name" value="Met_Aminopeptidase_Type2"/>
</dbReference>
<feature type="binding site" evidence="8">
    <location>
        <position position="65"/>
    </location>
    <ligand>
        <name>substrate</name>
    </ligand>
</feature>